<gene>
    <name evidence="3" type="ORF">JAAARDRAFT_59903</name>
</gene>
<dbReference type="EMBL" id="KL197725">
    <property type="protein sequence ID" value="KDQ55386.1"/>
    <property type="molecule type" value="Genomic_DNA"/>
</dbReference>
<keyword evidence="2" id="KW-1133">Transmembrane helix</keyword>
<proteinExistence type="predicted"/>
<dbReference type="HOGENOM" id="CLU_903331_0_0_1"/>
<feature type="transmembrane region" description="Helical" evidence="2">
    <location>
        <begin position="205"/>
        <end position="233"/>
    </location>
</feature>
<evidence type="ECO:0000313" key="4">
    <source>
        <dbReference type="Proteomes" id="UP000027265"/>
    </source>
</evidence>
<dbReference type="Proteomes" id="UP000027265">
    <property type="component" value="Unassembled WGS sequence"/>
</dbReference>
<reference evidence="4" key="1">
    <citation type="journal article" date="2014" name="Proc. Natl. Acad. Sci. U.S.A.">
        <title>Extensive sampling of basidiomycete genomes demonstrates inadequacy of the white-rot/brown-rot paradigm for wood decay fungi.</title>
        <authorList>
            <person name="Riley R."/>
            <person name="Salamov A.A."/>
            <person name="Brown D.W."/>
            <person name="Nagy L.G."/>
            <person name="Floudas D."/>
            <person name="Held B.W."/>
            <person name="Levasseur A."/>
            <person name="Lombard V."/>
            <person name="Morin E."/>
            <person name="Otillar R."/>
            <person name="Lindquist E.A."/>
            <person name="Sun H."/>
            <person name="LaButti K.M."/>
            <person name="Schmutz J."/>
            <person name="Jabbour D."/>
            <person name="Luo H."/>
            <person name="Baker S.E."/>
            <person name="Pisabarro A.G."/>
            <person name="Walton J.D."/>
            <person name="Blanchette R.A."/>
            <person name="Henrissat B."/>
            <person name="Martin F."/>
            <person name="Cullen D."/>
            <person name="Hibbett D.S."/>
            <person name="Grigoriev I.V."/>
        </authorList>
    </citation>
    <scope>NUCLEOTIDE SEQUENCE [LARGE SCALE GENOMIC DNA]</scope>
    <source>
        <strain evidence="4">MUCL 33604</strain>
    </source>
</reference>
<sequence>MSENILQDSSGSSPASVGGSPQQDRNDMAGPIGDTSHSVPPPIKHPERSLSLISDAPSEATAVDGDSQAAVEWTGDTTPDTPTISHKLLWMITNICFLGLASKSLRRLKNCFMVTESWRGRQQEEWARQAIMITFMATVSAASLSFSGIDQSWWLCRAAFTAALGLDLCAFVAIYYFGLLVEGLRDQELAWALSTGGELSGQKMVAVTLAVPLVLFAYSTLLIFLGLCIYVLTMTGNQRAGGFASTLGIMSEPWFQIVAGAPIGIGIITVLGAVGVAELMYRKVVKTYDEKKEDDDKQKELNPNDVMV</sequence>
<evidence type="ECO:0000256" key="1">
    <source>
        <dbReference type="SAM" id="MobiDB-lite"/>
    </source>
</evidence>
<keyword evidence="4" id="KW-1185">Reference proteome</keyword>
<evidence type="ECO:0000256" key="2">
    <source>
        <dbReference type="SAM" id="Phobius"/>
    </source>
</evidence>
<feature type="compositionally biased region" description="Low complexity" evidence="1">
    <location>
        <begin position="9"/>
        <end position="21"/>
    </location>
</feature>
<keyword evidence="2" id="KW-0812">Transmembrane</keyword>
<dbReference type="OrthoDB" id="3036455at2759"/>
<name>A0A067PYH6_9AGAM</name>
<accession>A0A067PYH6</accession>
<feature type="transmembrane region" description="Helical" evidence="2">
    <location>
        <begin position="253"/>
        <end position="277"/>
    </location>
</feature>
<organism evidence="3 4">
    <name type="scientific">Jaapia argillacea MUCL 33604</name>
    <dbReference type="NCBI Taxonomy" id="933084"/>
    <lineage>
        <taxon>Eukaryota</taxon>
        <taxon>Fungi</taxon>
        <taxon>Dikarya</taxon>
        <taxon>Basidiomycota</taxon>
        <taxon>Agaricomycotina</taxon>
        <taxon>Agaricomycetes</taxon>
        <taxon>Agaricomycetidae</taxon>
        <taxon>Jaapiales</taxon>
        <taxon>Jaapiaceae</taxon>
        <taxon>Jaapia</taxon>
    </lineage>
</organism>
<keyword evidence="2" id="KW-0472">Membrane</keyword>
<feature type="transmembrane region" description="Helical" evidence="2">
    <location>
        <begin position="126"/>
        <end position="146"/>
    </location>
</feature>
<protein>
    <submittedName>
        <fullName evidence="3">Uncharacterized protein</fullName>
    </submittedName>
</protein>
<feature type="region of interest" description="Disordered" evidence="1">
    <location>
        <begin position="1"/>
        <end position="49"/>
    </location>
</feature>
<dbReference type="InParanoid" id="A0A067PYH6"/>
<feature type="transmembrane region" description="Helical" evidence="2">
    <location>
        <begin position="88"/>
        <end position="105"/>
    </location>
</feature>
<dbReference type="AlphaFoldDB" id="A0A067PYH6"/>
<evidence type="ECO:0000313" key="3">
    <source>
        <dbReference type="EMBL" id="KDQ55386.1"/>
    </source>
</evidence>
<feature type="transmembrane region" description="Helical" evidence="2">
    <location>
        <begin position="158"/>
        <end position="184"/>
    </location>
</feature>